<dbReference type="InterPro" id="IPR000357">
    <property type="entry name" value="HEAT"/>
</dbReference>
<dbReference type="GO" id="GO:0005829">
    <property type="term" value="C:cytosol"/>
    <property type="evidence" value="ECO:0007669"/>
    <property type="project" value="TreeGrafter"/>
</dbReference>
<feature type="repeat" description="HEAT" evidence="4">
    <location>
        <begin position="1650"/>
        <end position="1688"/>
    </location>
</feature>
<dbReference type="Pfam" id="PF24987">
    <property type="entry name" value="HEAT_EF3_N"/>
    <property type="match status" value="2"/>
</dbReference>
<reference evidence="6 7" key="1">
    <citation type="submission" date="2018-06" db="EMBL/GenBank/DDBJ databases">
        <title>Comparative genomics reveals the genomic features of Rhizophagus irregularis, R. cerebriforme, R. diaphanum and Gigaspora rosea, and their symbiotic lifestyle signature.</title>
        <authorList>
            <person name="Morin E."/>
            <person name="San Clemente H."/>
            <person name="Chen E.C.H."/>
            <person name="De La Providencia I."/>
            <person name="Hainaut M."/>
            <person name="Kuo A."/>
            <person name="Kohler A."/>
            <person name="Murat C."/>
            <person name="Tang N."/>
            <person name="Roy S."/>
            <person name="Loubradou J."/>
            <person name="Henrissat B."/>
            <person name="Grigoriev I.V."/>
            <person name="Corradi N."/>
            <person name="Roux C."/>
            <person name="Martin F.M."/>
        </authorList>
    </citation>
    <scope>NUCLEOTIDE SEQUENCE [LARGE SCALE GENOMIC DNA]</scope>
    <source>
        <strain evidence="6 7">DAOM 227022</strain>
    </source>
</reference>
<evidence type="ECO:0000259" key="5">
    <source>
        <dbReference type="SMART" id="SM01349"/>
    </source>
</evidence>
<dbReference type="Gene3D" id="1.25.10.10">
    <property type="entry name" value="Leucine-rich Repeat Variant"/>
    <property type="match status" value="7"/>
</dbReference>
<dbReference type="FunFam" id="1.25.10.10:FF:000096">
    <property type="entry name" value="eIF-2-alpha kinase activator gcn1"/>
    <property type="match status" value="1"/>
</dbReference>
<evidence type="ECO:0000256" key="1">
    <source>
        <dbReference type="ARBA" id="ARBA00007366"/>
    </source>
</evidence>
<dbReference type="InterPro" id="IPR057546">
    <property type="entry name" value="HEAT_GCN1"/>
</dbReference>
<evidence type="ECO:0000256" key="4">
    <source>
        <dbReference type="PROSITE-ProRule" id="PRU00103"/>
    </source>
</evidence>
<evidence type="ECO:0000256" key="3">
    <source>
        <dbReference type="ARBA" id="ARBA00072275"/>
    </source>
</evidence>
<dbReference type="Pfam" id="PF23271">
    <property type="entry name" value="HEAT_GCN1"/>
    <property type="match status" value="1"/>
</dbReference>
<dbReference type="STRING" id="658196.A0A397SI15"/>
<dbReference type="GO" id="GO:1904688">
    <property type="term" value="P:regulation of cytoplasmic translational initiation"/>
    <property type="evidence" value="ECO:0007669"/>
    <property type="project" value="UniProtKB-ARBA"/>
</dbReference>
<dbReference type="Pfam" id="PF25801">
    <property type="entry name" value="HEAT_GCN1_C_2"/>
    <property type="match status" value="1"/>
</dbReference>
<dbReference type="InterPro" id="IPR022716">
    <property type="entry name" value="Gcn1_N"/>
</dbReference>
<dbReference type="GO" id="GO:0034198">
    <property type="term" value="P:cellular response to amino acid starvation"/>
    <property type="evidence" value="ECO:0007669"/>
    <property type="project" value="TreeGrafter"/>
</dbReference>
<dbReference type="InterPro" id="IPR016024">
    <property type="entry name" value="ARM-type_fold"/>
</dbReference>
<evidence type="ECO:0000313" key="6">
    <source>
        <dbReference type="EMBL" id="RIA82134.1"/>
    </source>
</evidence>
<dbReference type="FunFam" id="1.25.10.10:FF:000090">
    <property type="entry name" value="eIF-2-alpha kinase activator GCN1"/>
    <property type="match status" value="1"/>
</dbReference>
<dbReference type="InterPro" id="IPR056810">
    <property type="entry name" value="GNC1-like_N"/>
</dbReference>
<dbReference type="InterPro" id="IPR056809">
    <property type="entry name" value="HEAT_GCN1_fung"/>
</dbReference>
<dbReference type="Pfam" id="PF24916">
    <property type="entry name" value="HEAT_GCN1_fung"/>
    <property type="match status" value="1"/>
</dbReference>
<gene>
    <name evidence="6" type="ORF">C1645_797943</name>
</gene>
<dbReference type="PANTHER" id="PTHR23346">
    <property type="entry name" value="TRANSLATIONAL ACTIVATOR GCN1-RELATED"/>
    <property type="match status" value="1"/>
</dbReference>
<dbReference type="PROSITE" id="PS50077">
    <property type="entry name" value="HEAT_REPEAT"/>
    <property type="match status" value="3"/>
</dbReference>
<dbReference type="Proteomes" id="UP000265703">
    <property type="component" value="Unassembled WGS sequence"/>
</dbReference>
<dbReference type="Pfam" id="PF12074">
    <property type="entry name" value="Gcn1_N"/>
    <property type="match status" value="1"/>
</dbReference>
<accession>A0A397SI15</accession>
<dbReference type="Pfam" id="PF24984">
    <property type="entry name" value="HEAT_EF3_GNC1"/>
    <property type="match status" value="1"/>
</dbReference>
<dbReference type="SUPFAM" id="SSF48371">
    <property type="entry name" value="ARM repeat"/>
    <property type="match status" value="4"/>
</dbReference>
<dbReference type="EMBL" id="QKYT01000702">
    <property type="protein sequence ID" value="RIA82134.1"/>
    <property type="molecule type" value="Genomic_DNA"/>
</dbReference>
<evidence type="ECO:0000256" key="2">
    <source>
        <dbReference type="ARBA" id="ARBA00022737"/>
    </source>
</evidence>
<feature type="repeat" description="HEAT" evidence="4">
    <location>
        <begin position="1531"/>
        <end position="1569"/>
    </location>
</feature>
<keyword evidence="2" id="KW-0677">Repeat</keyword>
<evidence type="ECO:0000313" key="7">
    <source>
        <dbReference type="Proteomes" id="UP000265703"/>
    </source>
</evidence>
<comment type="similarity">
    <text evidence="1">Belongs to the GCN1 family.</text>
</comment>
<organism evidence="6 7">
    <name type="scientific">Glomus cerebriforme</name>
    <dbReference type="NCBI Taxonomy" id="658196"/>
    <lineage>
        <taxon>Eukaryota</taxon>
        <taxon>Fungi</taxon>
        <taxon>Fungi incertae sedis</taxon>
        <taxon>Mucoromycota</taxon>
        <taxon>Glomeromycotina</taxon>
        <taxon>Glomeromycetes</taxon>
        <taxon>Glomerales</taxon>
        <taxon>Glomeraceae</taxon>
        <taxon>Glomus</taxon>
    </lineage>
</organism>
<protein>
    <recommendedName>
        <fullName evidence="3">eIF-2-alpha kinase activator GCN1</fullName>
    </recommendedName>
</protein>
<dbReference type="InterPro" id="IPR034085">
    <property type="entry name" value="TOG"/>
</dbReference>
<dbReference type="GO" id="GO:0030295">
    <property type="term" value="F:protein kinase activator activity"/>
    <property type="evidence" value="ECO:0007669"/>
    <property type="project" value="UniProtKB-ARBA"/>
</dbReference>
<dbReference type="InterPro" id="IPR011989">
    <property type="entry name" value="ARM-like"/>
</dbReference>
<sequence length="2444" mass="271488">MDDPVDIGLADLSWAEFIKSRALHSFTSSSTTERIDFLNHSLIPRIKAGDLSDKTLGSLLHLVFLTYSRYNDRPSRLTMIKVLKELNNWNSDQFLRSFIPLIVKETDKLNQKSPDGTTYTTSSVNRFVLLTWVNLLITFTLSKKSLEDSYWNNVVDAQAILLHSLISENEKRRNIKHSALVDVRRTIRNNASHIPSYISYLISNVKACNPVYRNAVLLGTVIDCSLRLRKGIGKSYVENSKEDILQYYITAIISSKTSVPKISGDALNDFINTMVTEEDFRIKITPVLEKQLLRAPEILLNVLISLFKSVSFDVSNVFKIQSLFGHIQSTNKVIQTDASELLNIIIEKTLKEEVIINIMTNPEHRTILLQALAHVHQSPNIAKIVIDGILPIVSKESNETILAKAVDTLGLHAGLLLKSEQDMSVVEKVIKFIVDGLSSSKAGTRKAWAITIGRIVREETDSPSNSLKNATQKSLVQLISTLEKIQSNPLTFTGGPIEGYISIAIAIGKAKNWNDNIINNLITTKKFTQNILITSPKPSFLLWDKVYSKLNTHEEGFWFIRALEGVLLDKDEALLQNNDAQIFLSTAFIYLITSSNHRIRREAYDSLKRCTQNNAKIVGEIFRKGLAQWVLNIEKNVKDSTAVLASGSAHSDPIVNAYRLSQVLTAITTFSKDEDKNKVEISLVELIILAHHPLIVSPNDKYNWISLVQRAHLDPGKLVENYSGRLRHIIQEKIEIDYEQKYFYKAAISAVATITFISPETTIPLFLTQCHRDLDASLFDNIGENDIDIWKTDEGTLFVDVLKRNKKNIVENRNRKDYQTEKWERELRESIAKKKGDPSLKSPKLTKEEQAAVNAQLAKESEIRKAVEIIRLKLTRGLDIMDALVDGNPEAVEKHIVEFMRTLNNVVQKGGPLIGDKAVNTYLRINKCTSEEIENIREFIGLATLRAMNVREIPERWLHEPLDSLVMRVLYRLRFVTERSLLPPSSFAYCFPLIHQVVKRGGIRYESKGEKDAESSMDQIALGLDIIYFHSSIGSSPLLPRTEMIQVLLQIINEHPKLNKLARTALVNLCEAIGDTARREEIDTLLNGLLSPEPFVRHASLQALDYLDLTDIDFSRELWVACHDEDENNSKLALTLWEDNGMDVEPCYALELLPLLIHNEKYVQVAASKAIGSAAKYFQDSMADTLNLIYDNYKEKASPGKLEYDEFRMIRPESVHKKDSWEARVGLALALGALAPCMRSSDLIPFFEFLINDEAVGDVRAQVRQKMLEAGLAVIDVHGAKNVTSLLPVLENYLDKPAVPTEIHDRIRESVVIWLGALARHLDPTDARIPVVIDKLLETLKTPSESVQAAVGDCLPPLIKSMKNNAPNLIEGLLNQLFRSEKYAERRGAAFGLAGVVKGTGISALKDCNVMTALKEAVDNKKDYKYRQGALFAFETLSQSLGRLFEPYIIQILPLLLVCFGDTHPDVREATSDAAKVIMSKISGHCVKLILPSLLAGLDDRQWRTKKGSVELLGSMAFCAPKQLSISLPTIVPRLTNVLTDSHINVQSAANEALLRFGEVISNPEIQALVPILLKGLSDPDKHTNAALDSLLETAFVHYIDAPSLALVMPILERGLKERGTEIKKKSSQIVGNMASLTDVRDIIPYLPRLLPGLKEILVDPVPDARATAAKALGTMVEKLGEDKFPNLVNELVHTLKSDTSGVDRQGAAQGLSEVLAGLGLERLDGLLPEIISNTSSTKSYVREGFMSLLIYLPATFGLRFQPYLGRIIPPILSGLADESEYVRDASLRAGQMIVANYATKAVDLLLPELERGLFDDNWRIRQSSVQLMGDLLYRITGISGKTETEGDEDESGGTEAGRKVLLQILGKERRDRLLAALYIVRQDVSGIVRQASIHVWKSIVSNTPRTVKEILPIMMGMIIRNLASPSYEKRQVAGRTLGELVRKLGESVLSEIIPILEEGLESQEADMRQGVCIGLSEVMSTAGKIQVIDYVDSIIPAVRKALVDESSDVREAAAQAFDTLQQSVGDKAIDEILPILLNSLQSGDESIYALEALKEIMAVRANVVFPVLIPTLIQTPINAFNARALASLVTVAGPALNKRLAQILNALMISLGTETDEDTLSELKETKKALLLSIDNVEGLQTLMTILFEAVKNDDPSHRAGACDIVTTFCSESKMDYSRYVTEWIRVLILLLDDRQHIVVKAAWDALTAVIKPLKKDELEQMVIPVRRAVKGVGIPDVDLPGFCLPKGISPILPIFLQGLMYGTAEVREQSALGIGDLIQRTSAEALRPFVTQITGPLIRIIGDRYPPQVKAAILHTLSLLLTKVPTHLKPFIPQLQRTFIKSLSDPSSALVRSRAASALGILISLQTRVDPLIIELVTGIKTSESSVREAMLNALESVVNKAGDGMNDTSKKSVIKVIVDGLSDTSGMKTMSILFNSLKIYI</sequence>
<dbReference type="Pfam" id="PF02985">
    <property type="entry name" value="HEAT"/>
    <property type="match status" value="1"/>
</dbReference>
<proteinExistence type="inferred from homology"/>
<comment type="caution">
    <text evidence="6">The sequence shown here is derived from an EMBL/GenBank/DDBJ whole genome shotgun (WGS) entry which is preliminary data.</text>
</comment>
<dbReference type="InterPro" id="IPR021133">
    <property type="entry name" value="HEAT_type_2"/>
</dbReference>
<feature type="domain" description="TOG" evidence="5">
    <location>
        <begin position="1361"/>
        <end position="1589"/>
    </location>
</feature>
<dbReference type="SMART" id="SM01349">
    <property type="entry name" value="TOG"/>
    <property type="match status" value="1"/>
</dbReference>
<name>A0A397SI15_9GLOM</name>
<dbReference type="PANTHER" id="PTHR23346:SF7">
    <property type="entry name" value="STALLED RIBOSOME SENSOR GCN1"/>
    <property type="match status" value="1"/>
</dbReference>
<dbReference type="Pfam" id="PF24993">
    <property type="entry name" value="GNC1_N"/>
    <property type="match status" value="1"/>
</dbReference>
<keyword evidence="7" id="KW-1185">Reference proteome</keyword>
<feature type="repeat" description="HEAT" evidence="4">
    <location>
        <begin position="1995"/>
        <end position="2032"/>
    </location>
</feature>
<dbReference type="OrthoDB" id="5148094at2759"/>